<evidence type="ECO:0000256" key="7">
    <source>
        <dbReference type="ARBA" id="ARBA00023134"/>
    </source>
</evidence>
<evidence type="ECO:0000256" key="1">
    <source>
        <dbReference type="ARBA" id="ARBA00001052"/>
    </source>
</evidence>
<keyword evidence="5 8" id="KW-0554">One-carbon metabolism</keyword>
<dbReference type="InterPro" id="IPR001474">
    <property type="entry name" value="GTP_CycHdrlase_I"/>
</dbReference>
<evidence type="ECO:0000256" key="5">
    <source>
        <dbReference type="ARBA" id="ARBA00022563"/>
    </source>
</evidence>
<keyword evidence="6 8" id="KW-0378">Hydrolase</keyword>
<evidence type="ECO:0000313" key="11">
    <source>
        <dbReference type="Proteomes" id="UP001262754"/>
    </source>
</evidence>
<dbReference type="NCBIfam" id="NF006825">
    <property type="entry name" value="PRK09347.1-2"/>
    <property type="match status" value="1"/>
</dbReference>
<comment type="subunit">
    <text evidence="8">Homopolymer.</text>
</comment>
<dbReference type="GO" id="GO:0003934">
    <property type="term" value="F:GTP cyclohydrolase I activity"/>
    <property type="evidence" value="ECO:0007669"/>
    <property type="project" value="UniProtKB-EC"/>
</dbReference>
<evidence type="ECO:0000256" key="3">
    <source>
        <dbReference type="ARBA" id="ARBA00008085"/>
    </source>
</evidence>
<comment type="catalytic activity">
    <reaction evidence="1 8">
        <text>GTP + H2O = 7,8-dihydroneopterin 3'-triphosphate + formate + H(+)</text>
        <dbReference type="Rhea" id="RHEA:17473"/>
        <dbReference type="ChEBI" id="CHEBI:15377"/>
        <dbReference type="ChEBI" id="CHEBI:15378"/>
        <dbReference type="ChEBI" id="CHEBI:15740"/>
        <dbReference type="ChEBI" id="CHEBI:37565"/>
        <dbReference type="ChEBI" id="CHEBI:58462"/>
        <dbReference type="EC" id="3.5.4.16"/>
    </reaction>
</comment>
<accession>A0ABU1MXP2</accession>
<protein>
    <recommendedName>
        <fullName evidence="8">GTP cyclohydrolase 1</fullName>
        <ecNumber evidence="8">3.5.4.16</ecNumber>
    </recommendedName>
    <alternativeName>
        <fullName evidence="8">GTP cyclohydrolase I</fullName>
        <shortName evidence="8">GTP-CH-I</shortName>
    </alternativeName>
</protein>
<feature type="binding site" evidence="8">
    <location>
        <position position="110"/>
    </location>
    <ligand>
        <name>Zn(2+)</name>
        <dbReference type="ChEBI" id="CHEBI:29105"/>
    </ligand>
</feature>
<evidence type="ECO:0000256" key="2">
    <source>
        <dbReference type="ARBA" id="ARBA00005080"/>
    </source>
</evidence>
<dbReference type="Gene3D" id="3.30.1130.10">
    <property type="match status" value="1"/>
</dbReference>
<comment type="pathway">
    <text evidence="2 8">Cofactor biosynthesis; 7,8-dihydroneopterin triphosphate biosynthesis; 7,8-dihydroneopterin triphosphate from GTP: step 1/1.</text>
</comment>
<keyword evidence="7 8" id="KW-0342">GTP-binding</keyword>
<evidence type="ECO:0000256" key="8">
    <source>
        <dbReference type="HAMAP-Rule" id="MF_00223"/>
    </source>
</evidence>
<dbReference type="InterPro" id="IPR043133">
    <property type="entry name" value="GTP-CH-I_C/QueF"/>
</dbReference>
<evidence type="ECO:0000256" key="4">
    <source>
        <dbReference type="ARBA" id="ARBA00011857"/>
    </source>
</evidence>
<organism evidence="10 11">
    <name type="scientific">Caulobacter rhizosphaerae</name>
    <dbReference type="NCBI Taxonomy" id="2010972"/>
    <lineage>
        <taxon>Bacteria</taxon>
        <taxon>Pseudomonadati</taxon>
        <taxon>Pseudomonadota</taxon>
        <taxon>Alphaproteobacteria</taxon>
        <taxon>Caulobacterales</taxon>
        <taxon>Caulobacteraceae</taxon>
        <taxon>Caulobacter</taxon>
    </lineage>
</organism>
<comment type="similarity">
    <text evidence="3 8">Belongs to the GTP cyclohydrolase I family.</text>
</comment>
<comment type="subunit">
    <text evidence="4">Toroid-shaped homodecamer, composed of two pentamers of five dimers.</text>
</comment>
<evidence type="ECO:0000259" key="9">
    <source>
        <dbReference type="Pfam" id="PF01227"/>
    </source>
</evidence>
<feature type="binding site" evidence="8">
    <location>
        <position position="181"/>
    </location>
    <ligand>
        <name>Zn(2+)</name>
        <dbReference type="ChEBI" id="CHEBI:29105"/>
    </ligand>
</feature>
<name>A0ABU1MXP2_9CAUL</name>
<dbReference type="HAMAP" id="MF_00223">
    <property type="entry name" value="FolE"/>
    <property type="match status" value="1"/>
</dbReference>
<dbReference type="EC" id="3.5.4.16" evidence="8"/>
<dbReference type="EMBL" id="JAVDRL010000003">
    <property type="protein sequence ID" value="MDR6530476.1"/>
    <property type="molecule type" value="Genomic_DNA"/>
</dbReference>
<evidence type="ECO:0000256" key="6">
    <source>
        <dbReference type="ARBA" id="ARBA00022801"/>
    </source>
</evidence>
<dbReference type="Pfam" id="PF01227">
    <property type="entry name" value="GTP_cyclohydroI"/>
    <property type="match status" value="1"/>
</dbReference>
<proteinExistence type="inferred from homology"/>
<sequence length="220" mass="24599">MERPFPHMDALTRERTLIGLGSDTGLDLEPAQRPTRDEAMAAVRTLLAWAGDNPDREGLLDTPQRVVDAYGEWFAGYGGDPAVELSRTFEDVQGYDDMVMLRGIDVQSHCEHHMAPFLGKAWVAYMPTGKVVGLSKLARLVEIFAKRLQTQETMTMQIADSIEDHLSAAGVAVLIDAEHQCMSTRGVRHHDVSTITTQFRGVFKTDKILQQRFMDLAARR</sequence>
<dbReference type="SUPFAM" id="SSF55620">
    <property type="entry name" value="Tetrahydrobiopterin biosynthesis enzymes-like"/>
    <property type="match status" value="1"/>
</dbReference>
<dbReference type="PANTHER" id="PTHR11109:SF7">
    <property type="entry name" value="GTP CYCLOHYDROLASE 1"/>
    <property type="match status" value="1"/>
</dbReference>
<keyword evidence="8" id="KW-0547">Nucleotide-binding</keyword>
<dbReference type="InterPro" id="IPR018234">
    <property type="entry name" value="GTP_CycHdrlase_I_CS"/>
</dbReference>
<feature type="domain" description="GTP cyclohydrolase I" evidence="9">
    <location>
        <begin position="41"/>
        <end position="216"/>
    </location>
</feature>
<dbReference type="NCBIfam" id="TIGR00063">
    <property type="entry name" value="folE"/>
    <property type="match status" value="1"/>
</dbReference>
<reference evidence="10 11" key="1">
    <citation type="submission" date="2023-07" db="EMBL/GenBank/DDBJ databases">
        <title>Sorghum-associated microbial communities from plants grown in Nebraska, USA.</title>
        <authorList>
            <person name="Schachtman D."/>
        </authorList>
    </citation>
    <scope>NUCLEOTIDE SEQUENCE [LARGE SCALE GENOMIC DNA]</scope>
    <source>
        <strain evidence="10 11">DS2154</strain>
    </source>
</reference>
<keyword evidence="8" id="KW-0479">Metal-binding</keyword>
<keyword evidence="8" id="KW-0862">Zinc</keyword>
<dbReference type="PANTHER" id="PTHR11109">
    <property type="entry name" value="GTP CYCLOHYDROLASE I"/>
    <property type="match status" value="1"/>
</dbReference>
<comment type="caution">
    <text evidence="10">The sequence shown here is derived from an EMBL/GenBank/DDBJ whole genome shotgun (WGS) entry which is preliminary data.</text>
</comment>
<dbReference type="Gene3D" id="1.10.286.10">
    <property type="match status" value="1"/>
</dbReference>
<dbReference type="InterPro" id="IPR020602">
    <property type="entry name" value="GTP_CycHdrlase_I_dom"/>
</dbReference>
<dbReference type="NCBIfam" id="NF006826">
    <property type="entry name" value="PRK09347.1-3"/>
    <property type="match status" value="1"/>
</dbReference>
<gene>
    <name evidence="8" type="primary">folE</name>
    <name evidence="10" type="ORF">J2800_001212</name>
</gene>
<dbReference type="Proteomes" id="UP001262754">
    <property type="component" value="Unassembled WGS sequence"/>
</dbReference>
<dbReference type="PROSITE" id="PS00859">
    <property type="entry name" value="GTP_CYCLOHYDROL_1_1"/>
    <property type="match status" value="1"/>
</dbReference>
<dbReference type="InterPro" id="IPR043134">
    <property type="entry name" value="GTP-CH-I_N"/>
</dbReference>
<feature type="binding site" evidence="8">
    <location>
        <position position="113"/>
    </location>
    <ligand>
        <name>Zn(2+)</name>
        <dbReference type="ChEBI" id="CHEBI:29105"/>
    </ligand>
</feature>
<evidence type="ECO:0000313" key="10">
    <source>
        <dbReference type="EMBL" id="MDR6530476.1"/>
    </source>
</evidence>
<keyword evidence="11" id="KW-1185">Reference proteome</keyword>